<dbReference type="EMBL" id="SEOQ01001076">
    <property type="protein sequence ID" value="TFY54020.1"/>
    <property type="molecule type" value="Genomic_DNA"/>
</dbReference>
<gene>
    <name evidence="2" type="ORF">EVG20_g9875</name>
</gene>
<keyword evidence="3" id="KW-1185">Reference proteome</keyword>
<protein>
    <recommendedName>
        <fullName evidence="1">Dienelactone hydrolase domain-containing protein</fullName>
    </recommendedName>
</protein>
<feature type="domain" description="Dienelactone hydrolase" evidence="1">
    <location>
        <begin position="49"/>
        <end position="129"/>
    </location>
</feature>
<sequence length="130" mass="14517">MSPPLPTYRTPHTAHRTPRLATTLGMQHNTIDMIHRSVLAAIRRDTEIRGNLHRAVLLNTCETDPQFPAEKQAKADEVLGGGKFAPGYERKYWPGVVHGFSVRGDLSNPQVKAAKEGAFKDGVEWLIKYL</sequence>
<proteinExistence type="predicted"/>
<dbReference type="InterPro" id="IPR029058">
    <property type="entry name" value="AB_hydrolase_fold"/>
</dbReference>
<dbReference type="Pfam" id="PF01738">
    <property type="entry name" value="DLH"/>
    <property type="match status" value="1"/>
</dbReference>
<organism evidence="2 3">
    <name type="scientific">Dentipellis fragilis</name>
    <dbReference type="NCBI Taxonomy" id="205917"/>
    <lineage>
        <taxon>Eukaryota</taxon>
        <taxon>Fungi</taxon>
        <taxon>Dikarya</taxon>
        <taxon>Basidiomycota</taxon>
        <taxon>Agaricomycotina</taxon>
        <taxon>Agaricomycetes</taxon>
        <taxon>Russulales</taxon>
        <taxon>Hericiaceae</taxon>
        <taxon>Dentipellis</taxon>
    </lineage>
</organism>
<dbReference type="OrthoDB" id="17560at2759"/>
<comment type="caution">
    <text evidence="2">The sequence shown here is derived from an EMBL/GenBank/DDBJ whole genome shotgun (WGS) entry which is preliminary data.</text>
</comment>
<dbReference type="Proteomes" id="UP000298327">
    <property type="component" value="Unassembled WGS sequence"/>
</dbReference>
<dbReference type="InterPro" id="IPR002925">
    <property type="entry name" value="Dienelactn_hydro"/>
</dbReference>
<evidence type="ECO:0000313" key="3">
    <source>
        <dbReference type="Proteomes" id="UP000298327"/>
    </source>
</evidence>
<evidence type="ECO:0000313" key="2">
    <source>
        <dbReference type="EMBL" id="TFY54020.1"/>
    </source>
</evidence>
<dbReference type="STRING" id="205917.A0A4Y9XV47"/>
<dbReference type="GO" id="GO:0016787">
    <property type="term" value="F:hydrolase activity"/>
    <property type="evidence" value="ECO:0007669"/>
    <property type="project" value="InterPro"/>
</dbReference>
<dbReference type="Gene3D" id="3.40.50.1820">
    <property type="entry name" value="alpha/beta hydrolase"/>
    <property type="match status" value="1"/>
</dbReference>
<reference evidence="2 3" key="1">
    <citation type="submission" date="2019-02" db="EMBL/GenBank/DDBJ databases">
        <title>Genome sequencing of the rare red list fungi Dentipellis fragilis.</title>
        <authorList>
            <person name="Buettner E."/>
            <person name="Kellner H."/>
        </authorList>
    </citation>
    <scope>NUCLEOTIDE SEQUENCE [LARGE SCALE GENOMIC DNA]</scope>
    <source>
        <strain evidence="2 3">DSM 105465</strain>
    </source>
</reference>
<name>A0A4Y9XV47_9AGAM</name>
<evidence type="ECO:0000259" key="1">
    <source>
        <dbReference type="Pfam" id="PF01738"/>
    </source>
</evidence>
<dbReference type="AlphaFoldDB" id="A0A4Y9XV47"/>
<accession>A0A4Y9XV47</accession>